<evidence type="ECO:0000313" key="1">
    <source>
        <dbReference type="EMBL" id="MBK3519461.1"/>
    </source>
</evidence>
<evidence type="ECO:0000313" key="2">
    <source>
        <dbReference type="Proteomes" id="UP000605676"/>
    </source>
</evidence>
<evidence type="ECO:0008006" key="3">
    <source>
        <dbReference type="Google" id="ProtNLM"/>
    </source>
</evidence>
<dbReference type="Proteomes" id="UP000605676">
    <property type="component" value="Unassembled WGS sequence"/>
</dbReference>
<proteinExistence type="predicted"/>
<dbReference type="RefSeq" id="WP_200466680.1">
    <property type="nucleotide sequence ID" value="NZ_JAENRR010000070.1"/>
</dbReference>
<gene>
    <name evidence="1" type="ORF">JIV24_19095</name>
</gene>
<keyword evidence="2" id="KW-1185">Reference proteome</keyword>
<comment type="caution">
    <text evidence="1">The sequence shown here is derived from an EMBL/GenBank/DDBJ whole genome shotgun (WGS) entry which is preliminary data.</text>
</comment>
<protein>
    <recommendedName>
        <fullName evidence="3">KTSC domain-containing protein</fullName>
    </recommendedName>
</protein>
<name>A0ABS1HPE4_9BACT</name>
<accession>A0ABS1HPE4</accession>
<reference evidence="1 2" key="1">
    <citation type="submission" date="2021-01" db="EMBL/GenBank/DDBJ databases">
        <title>Carboxyliciviraga sp.nov., isolated from coastal sediments.</title>
        <authorList>
            <person name="Lu D."/>
            <person name="Zhang T."/>
        </authorList>
    </citation>
    <scope>NUCLEOTIDE SEQUENCE [LARGE SCALE GENOMIC DNA]</scope>
    <source>
        <strain evidence="1 2">N1Y132</strain>
    </source>
</reference>
<sequence>MEKSNKVAGGQTVREFIKKSEIQNIEHLNIFDLESGKCIVKAHSFDEFLASSNVISKMYLIVINYRGGKYITHFSDI</sequence>
<dbReference type="EMBL" id="JAENRR010000070">
    <property type="protein sequence ID" value="MBK3519461.1"/>
    <property type="molecule type" value="Genomic_DNA"/>
</dbReference>
<organism evidence="1 2">
    <name type="scientific">Carboxylicivirga marina</name>
    <dbReference type="NCBI Taxonomy" id="2800988"/>
    <lineage>
        <taxon>Bacteria</taxon>
        <taxon>Pseudomonadati</taxon>
        <taxon>Bacteroidota</taxon>
        <taxon>Bacteroidia</taxon>
        <taxon>Marinilabiliales</taxon>
        <taxon>Marinilabiliaceae</taxon>
        <taxon>Carboxylicivirga</taxon>
    </lineage>
</organism>